<keyword evidence="1" id="KW-0812">Transmembrane</keyword>
<keyword evidence="1" id="KW-1133">Transmembrane helix</keyword>
<name>A0A2N2E3P5_9BACT</name>
<proteinExistence type="predicted"/>
<dbReference type="AlphaFoldDB" id="A0A2N2E3P5"/>
<gene>
    <name evidence="2" type="ORF">CVU83_00230</name>
</gene>
<protein>
    <submittedName>
        <fullName evidence="2">Uncharacterized protein</fullName>
    </submittedName>
</protein>
<reference evidence="2 3" key="1">
    <citation type="journal article" date="2017" name="ISME J.">
        <title>Potential for microbial H2 and metal transformations associated with novel bacteria and archaea in deep terrestrial subsurface sediments.</title>
        <authorList>
            <person name="Hernsdorf A.W."/>
            <person name="Amano Y."/>
            <person name="Miyakawa K."/>
            <person name="Ise K."/>
            <person name="Suzuki Y."/>
            <person name="Anantharaman K."/>
            <person name="Probst A."/>
            <person name="Burstein D."/>
            <person name="Thomas B.C."/>
            <person name="Banfield J.F."/>
        </authorList>
    </citation>
    <scope>NUCLEOTIDE SEQUENCE [LARGE SCALE GENOMIC DNA]</scope>
    <source>
        <strain evidence="2">HGW-Falkowbacteria-2</strain>
    </source>
</reference>
<organism evidence="2 3">
    <name type="scientific">Candidatus Falkowbacteria bacterium HGW-Falkowbacteria-2</name>
    <dbReference type="NCBI Taxonomy" id="2013769"/>
    <lineage>
        <taxon>Bacteria</taxon>
        <taxon>Candidatus Falkowiibacteriota</taxon>
    </lineage>
</organism>
<sequence length="74" mass="7846">MKKELVFPLIAGLALGILIMLFWQLNTKLNNSSVRMAQLEQATGSNTQAVSEIVNFINQASGQGGAATQTPAAQ</sequence>
<evidence type="ECO:0000313" key="2">
    <source>
        <dbReference type="EMBL" id="PKM89328.1"/>
    </source>
</evidence>
<evidence type="ECO:0000256" key="1">
    <source>
        <dbReference type="SAM" id="Phobius"/>
    </source>
</evidence>
<accession>A0A2N2E3P5</accession>
<keyword evidence="1" id="KW-0472">Membrane</keyword>
<dbReference type="EMBL" id="PHAH01000002">
    <property type="protein sequence ID" value="PKM89328.1"/>
    <property type="molecule type" value="Genomic_DNA"/>
</dbReference>
<dbReference type="Proteomes" id="UP000233325">
    <property type="component" value="Unassembled WGS sequence"/>
</dbReference>
<feature type="transmembrane region" description="Helical" evidence="1">
    <location>
        <begin position="6"/>
        <end position="25"/>
    </location>
</feature>
<comment type="caution">
    <text evidence="2">The sequence shown here is derived from an EMBL/GenBank/DDBJ whole genome shotgun (WGS) entry which is preliminary data.</text>
</comment>
<evidence type="ECO:0000313" key="3">
    <source>
        <dbReference type="Proteomes" id="UP000233325"/>
    </source>
</evidence>